<organism evidence="3 4">
    <name type="scientific">Allokutzneria oryzae</name>
    <dbReference type="NCBI Taxonomy" id="1378989"/>
    <lineage>
        <taxon>Bacteria</taxon>
        <taxon>Bacillati</taxon>
        <taxon>Actinomycetota</taxon>
        <taxon>Actinomycetes</taxon>
        <taxon>Pseudonocardiales</taxon>
        <taxon>Pseudonocardiaceae</taxon>
        <taxon>Allokutzneria</taxon>
    </lineage>
</organism>
<evidence type="ECO:0000313" key="4">
    <source>
        <dbReference type="Proteomes" id="UP001589693"/>
    </source>
</evidence>
<dbReference type="EMBL" id="JBHLZU010000018">
    <property type="protein sequence ID" value="MFB9906651.1"/>
    <property type="molecule type" value="Genomic_DNA"/>
</dbReference>
<keyword evidence="4" id="KW-1185">Reference proteome</keyword>
<dbReference type="EC" id="1.-.-.-" evidence="3"/>
<evidence type="ECO:0000256" key="1">
    <source>
        <dbReference type="ARBA" id="ARBA00023002"/>
    </source>
</evidence>
<dbReference type="RefSeq" id="WP_377855312.1">
    <property type="nucleotide sequence ID" value="NZ_JBHLZU010000018.1"/>
</dbReference>
<name>A0ABV6A0J0_9PSEU</name>
<protein>
    <submittedName>
        <fullName evidence="3">PPOX class F420-dependent oxidoreductase</fullName>
        <ecNumber evidence="3">1.-.-.-</ecNumber>
    </submittedName>
</protein>
<proteinExistence type="predicted"/>
<sequence>MTFTEHELSYLADQVLGRLATVDASGAVQNNPVGFHYNTGTATIDIAGYSMGSSRKFRNVLATGRAALVVDDIASTRPWRVRGVEIRGRAEAVTDVPHPPPGMSSELIRIHPEKIISWGVEPGVDGIRSRKVG</sequence>
<comment type="caution">
    <text evidence="3">The sequence shown here is derived from an EMBL/GenBank/DDBJ whole genome shotgun (WGS) entry which is preliminary data.</text>
</comment>
<dbReference type="InterPro" id="IPR012349">
    <property type="entry name" value="Split_barrel_FMN-bd"/>
</dbReference>
<dbReference type="PANTHER" id="PTHR35176:SF6">
    <property type="entry name" value="HEME OXYGENASE HI_0854-RELATED"/>
    <property type="match status" value="1"/>
</dbReference>
<feature type="domain" description="Pyridoxamine 5'-phosphate oxidase N-terminal" evidence="2">
    <location>
        <begin position="8"/>
        <end position="98"/>
    </location>
</feature>
<dbReference type="Pfam" id="PF01243">
    <property type="entry name" value="PNPOx_N"/>
    <property type="match status" value="1"/>
</dbReference>
<dbReference type="PANTHER" id="PTHR35176">
    <property type="entry name" value="HEME OXYGENASE HI_0854-RELATED"/>
    <property type="match status" value="1"/>
</dbReference>
<dbReference type="SUPFAM" id="SSF50475">
    <property type="entry name" value="FMN-binding split barrel"/>
    <property type="match status" value="1"/>
</dbReference>
<dbReference type="Proteomes" id="UP001589693">
    <property type="component" value="Unassembled WGS sequence"/>
</dbReference>
<reference evidence="3 4" key="1">
    <citation type="submission" date="2024-09" db="EMBL/GenBank/DDBJ databases">
        <authorList>
            <person name="Sun Q."/>
            <person name="Mori K."/>
        </authorList>
    </citation>
    <scope>NUCLEOTIDE SEQUENCE [LARGE SCALE GENOMIC DNA]</scope>
    <source>
        <strain evidence="3 4">TBRC 7907</strain>
    </source>
</reference>
<dbReference type="InterPro" id="IPR011576">
    <property type="entry name" value="Pyridox_Oxase_N"/>
</dbReference>
<evidence type="ECO:0000259" key="2">
    <source>
        <dbReference type="Pfam" id="PF01243"/>
    </source>
</evidence>
<dbReference type="NCBIfam" id="TIGR04023">
    <property type="entry name" value="PPOX_MSMEG_5819"/>
    <property type="match status" value="1"/>
</dbReference>
<dbReference type="InterPro" id="IPR024031">
    <property type="entry name" value="MSMEG_5819/OxyR"/>
</dbReference>
<evidence type="ECO:0000313" key="3">
    <source>
        <dbReference type="EMBL" id="MFB9906651.1"/>
    </source>
</evidence>
<gene>
    <name evidence="3" type="ORF">ACFFQA_22185</name>
</gene>
<accession>A0ABV6A0J0</accession>
<keyword evidence="1 3" id="KW-0560">Oxidoreductase</keyword>
<dbReference type="InterPro" id="IPR052019">
    <property type="entry name" value="F420H2_bilvrd_red/Heme_oxyg"/>
</dbReference>
<dbReference type="Gene3D" id="2.30.110.10">
    <property type="entry name" value="Electron Transport, Fmn-binding Protein, Chain A"/>
    <property type="match status" value="1"/>
</dbReference>
<dbReference type="GO" id="GO:0016491">
    <property type="term" value="F:oxidoreductase activity"/>
    <property type="evidence" value="ECO:0007669"/>
    <property type="project" value="UniProtKB-KW"/>
</dbReference>